<name>A0A5B2X6A4_9PSEU</name>
<organism evidence="8 9">
    <name type="scientific">Solihabitans fulvus</name>
    <dbReference type="NCBI Taxonomy" id="1892852"/>
    <lineage>
        <taxon>Bacteria</taxon>
        <taxon>Bacillati</taxon>
        <taxon>Actinomycetota</taxon>
        <taxon>Actinomycetes</taxon>
        <taxon>Pseudonocardiales</taxon>
        <taxon>Pseudonocardiaceae</taxon>
        <taxon>Solihabitans</taxon>
    </lineage>
</organism>
<dbReference type="Proteomes" id="UP000323454">
    <property type="component" value="Unassembled WGS sequence"/>
</dbReference>
<keyword evidence="1 4" id="KW-0645">Protease</keyword>
<dbReference type="PANTHER" id="PTHR40469">
    <property type="entry name" value="SECRETED GLYCOSYL HYDROLASE"/>
    <property type="match status" value="1"/>
</dbReference>
<dbReference type="InterPro" id="IPR010496">
    <property type="entry name" value="AL/BT2_dom"/>
</dbReference>
<feature type="active site" description="Charge relay system" evidence="4">
    <location>
        <position position="194"/>
    </location>
</feature>
<dbReference type="InterPro" id="IPR015500">
    <property type="entry name" value="Peptidase_S8_subtilisin-rel"/>
</dbReference>
<sequence>MRTLRRAAALAVGVALGVAGLASPVLAAPTAPPKPVADPTPALPAPVTAPKPGEAVPKDKSGRVLLYLDGQQEAGLRDAVGKVGGEVTTAQGGRVQAAVPADKVAELAKQPAVQNIRRPERALPMAVTSEGVSASGADAWIKAGSRGAGVKIGIIDVGFDSLADIQNAGELPATGPQLAINTSNCHDTTKSEDHGTSVAEVVHDMAPDASLYLACIDGPLDFAPATDWLQQQGVQVITAAVGFLTSGRGDGGGEPGSPADVVKRTRQAGILWSVAAGNLAATHFAGKAVDADGNGFVEFSGTAENNGFNLAANHKTTVGLRWDAWPKTNEDLDLYVMKSAHPPTGPTDPNIMATSVNNQRDVVGGARPTEEVTFTNTDGVPRQYFVYVKNNTAKFTTSFDLFVFGADGKPGDGLQYVTAPGSVTEPATSPYAMAVGATKPGSGALEFYSGQGPTIDGRMKPDITGFDAVSTALYGPAALVGTSAAAAHVAGAAAILKSANPQLDAAQLQASLQSKANPARADNQWGSGTLALGTPDTVPAFTGNGYTSLPEPIRIHSQAYTVGQIYTLKVPNLPADATAVALTISGRSDVATGFDLFPGDPTQSTSKATTLAVRPGGGFTSVSVIAPVGKDGGIRVRNRAGNAWLVVEEFGYFSAQGASTYFAKPSPERIVDTRGIGATQRTGPLAAGTNFPVTVRGVAGVPQDATSVVINLTGVEATDETYLSTYAANPTGISALSLRRTDRRSNMVIVPIAPDGTIKISNTAGVGSTQVIVDVVGWFSQGSGARYVALPEASRIVDTATGTGLRNTPLGQGEIGAFQVGGLAGVSRSATTAVLTVTGTEDTQGTELTINSTEVGWSPVTNIGIGKNESEAGTVFAPLGASGQVDIRNERGQARVAADVSGYFVGGSQVTGPVGNCVLPRNEAGFASAFDGRAETGLDGWQVAGTKPILRDGCELATDTGTDVSWYALHTYANDYTLKLDWKATTDNADSGVFVGFANPGGDPAVPATRGLEVQIGPKNATGTLATGGIVGFQAPTSAAAKPTGQWNTFEITVGWNMVTVLLNGQKVNEYTSTDPNKFNVNSFVGLQNNGGNSQVRFRDVRIKRNTPVRSGTFVGANNRCLDLANGNPDNTLVRLWDCNGGFAQAWSMLGDGTVQAAGKCLTVDKFGTANGTAALLWDCGGEDSQQWLLRQDGALINPHSGRCLTPASGDLGAATVIQDCAGRSDQVWRAPNPAGGRVGALTGPGGRCLDVPNNNPLNVGLRLWDCNGGVAQQWSATGDGTVRADGKCLTVDKAGTAAGTAALLWECNADPAQQWLARADGTLVNPKSGRCLTAASGDSQAALSIQDCLATSLQQWQHTFQTVSRGPITGVGGKCVDVMGSNPSNSKVWLWTCYGPTGQLWYATGDGTVQSMGKCLDVVGAGTANATEVELWQCNGNNAQQWVQRPNGALVNPVSNRVLDDQFGNTTDGNYLQIYDWNGGAYQRWSTPAHAS</sequence>
<evidence type="ECO:0000313" key="9">
    <source>
        <dbReference type="Proteomes" id="UP000323454"/>
    </source>
</evidence>
<feature type="domain" description="Ricin B lectin" evidence="7">
    <location>
        <begin position="1233"/>
        <end position="1360"/>
    </location>
</feature>
<proteinExistence type="inferred from homology"/>
<dbReference type="Pfam" id="PF00652">
    <property type="entry name" value="Ricin_B_lectin"/>
    <property type="match status" value="3"/>
</dbReference>
<evidence type="ECO:0000313" key="8">
    <source>
        <dbReference type="EMBL" id="KAA2258750.1"/>
    </source>
</evidence>
<reference evidence="8 9" key="2">
    <citation type="submission" date="2019-09" db="EMBL/GenBank/DDBJ databases">
        <authorList>
            <person name="Jin C."/>
        </authorList>
    </citation>
    <scope>NUCLEOTIDE SEQUENCE [LARGE SCALE GENOMIC DNA]</scope>
    <source>
        <strain evidence="8 9">AN110305</strain>
    </source>
</reference>
<accession>A0A5B2X6A4</accession>
<feature type="signal peptide" evidence="6">
    <location>
        <begin position="1"/>
        <end position="27"/>
    </location>
</feature>
<feature type="region of interest" description="Disordered" evidence="5">
    <location>
        <begin position="30"/>
        <end position="58"/>
    </location>
</feature>
<dbReference type="RefSeq" id="WP_149851748.1">
    <property type="nucleotide sequence ID" value="NZ_VUOB01000041.1"/>
</dbReference>
<evidence type="ECO:0000256" key="3">
    <source>
        <dbReference type="ARBA" id="ARBA00022825"/>
    </source>
</evidence>
<reference evidence="8 9" key="1">
    <citation type="submission" date="2019-09" db="EMBL/GenBank/DDBJ databases">
        <title>Goodfellowia gen. nov., a new genus of the Pseudonocardineae related to Actinoalloteichus, containing Goodfellowia coeruleoviolacea gen. nov., comb. nov. gen. nov., comb. nov.</title>
        <authorList>
            <person name="Labeda D."/>
        </authorList>
    </citation>
    <scope>NUCLEOTIDE SEQUENCE [LARGE SCALE GENOMIC DNA]</scope>
    <source>
        <strain evidence="8 9">AN110305</strain>
    </source>
</reference>
<dbReference type="PROSITE" id="PS51892">
    <property type="entry name" value="SUBTILASE"/>
    <property type="match status" value="1"/>
</dbReference>
<evidence type="ECO:0000256" key="1">
    <source>
        <dbReference type="ARBA" id="ARBA00022670"/>
    </source>
</evidence>
<dbReference type="InterPro" id="IPR036852">
    <property type="entry name" value="Peptidase_S8/S53_dom_sf"/>
</dbReference>
<comment type="caution">
    <text evidence="8">The sequence shown here is derived from an EMBL/GenBank/DDBJ whole genome shotgun (WGS) entry which is preliminary data.</text>
</comment>
<gene>
    <name evidence="8" type="ORF">F0L68_23250</name>
</gene>
<dbReference type="InterPro" id="IPR000209">
    <property type="entry name" value="Peptidase_S8/S53_dom"/>
</dbReference>
<dbReference type="InterPro" id="IPR000772">
    <property type="entry name" value="Ricin_B_lectin"/>
</dbReference>
<dbReference type="PROSITE" id="PS50231">
    <property type="entry name" value="RICIN_B_LECTIN"/>
    <property type="match status" value="3"/>
</dbReference>
<keyword evidence="3 4" id="KW-0720">Serine protease</keyword>
<keyword evidence="9" id="KW-1185">Reference proteome</keyword>
<feature type="active site" description="Charge relay system" evidence="4">
    <location>
        <position position="483"/>
    </location>
</feature>
<feature type="compositionally biased region" description="Pro residues" evidence="5">
    <location>
        <begin position="30"/>
        <end position="49"/>
    </location>
</feature>
<dbReference type="SUPFAM" id="SSF52743">
    <property type="entry name" value="Subtilisin-like"/>
    <property type="match status" value="1"/>
</dbReference>
<evidence type="ECO:0000256" key="5">
    <source>
        <dbReference type="SAM" id="MobiDB-lite"/>
    </source>
</evidence>
<keyword evidence="2 4" id="KW-0378">Hydrolase</keyword>
<comment type="similarity">
    <text evidence="4">Belongs to the peptidase S8 family.</text>
</comment>
<dbReference type="GO" id="GO:0006508">
    <property type="term" value="P:proteolysis"/>
    <property type="evidence" value="ECO:0007669"/>
    <property type="project" value="UniProtKB-KW"/>
</dbReference>
<dbReference type="GO" id="GO:0004252">
    <property type="term" value="F:serine-type endopeptidase activity"/>
    <property type="evidence" value="ECO:0007669"/>
    <property type="project" value="UniProtKB-UniRule"/>
</dbReference>
<dbReference type="Gene3D" id="2.80.10.50">
    <property type="match status" value="3"/>
</dbReference>
<evidence type="ECO:0000256" key="6">
    <source>
        <dbReference type="SAM" id="SignalP"/>
    </source>
</evidence>
<dbReference type="Gene3D" id="3.40.50.200">
    <property type="entry name" value="Peptidase S8/S53 domain"/>
    <property type="match status" value="2"/>
</dbReference>
<dbReference type="SUPFAM" id="SSF50370">
    <property type="entry name" value="Ricin B-like lectins"/>
    <property type="match status" value="3"/>
</dbReference>
<dbReference type="OrthoDB" id="3751446at2"/>
<dbReference type="SMART" id="SM00458">
    <property type="entry name" value="RICIN"/>
    <property type="match status" value="3"/>
</dbReference>
<evidence type="ECO:0000259" key="7">
    <source>
        <dbReference type="SMART" id="SM00458"/>
    </source>
</evidence>
<protein>
    <submittedName>
        <fullName evidence="8">DUF1080 domain-containing protein</fullName>
    </submittedName>
</protein>
<dbReference type="PRINTS" id="PR00723">
    <property type="entry name" value="SUBTILISIN"/>
</dbReference>
<dbReference type="EMBL" id="VUOB01000041">
    <property type="protein sequence ID" value="KAA2258750.1"/>
    <property type="molecule type" value="Genomic_DNA"/>
</dbReference>
<dbReference type="InterPro" id="IPR035992">
    <property type="entry name" value="Ricin_B-like_lectins"/>
</dbReference>
<keyword evidence="6" id="KW-0732">Signal</keyword>
<feature type="domain" description="Ricin B lectin" evidence="7">
    <location>
        <begin position="1111"/>
        <end position="1232"/>
    </location>
</feature>
<feature type="domain" description="Ricin B lectin" evidence="7">
    <location>
        <begin position="1366"/>
        <end position="1489"/>
    </location>
</feature>
<evidence type="ECO:0000256" key="2">
    <source>
        <dbReference type="ARBA" id="ARBA00022801"/>
    </source>
</evidence>
<evidence type="ECO:0000256" key="4">
    <source>
        <dbReference type="PROSITE-ProRule" id="PRU01240"/>
    </source>
</evidence>
<dbReference type="Pfam" id="PF06439">
    <property type="entry name" value="3keto-disac_hyd"/>
    <property type="match status" value="1"/>
</dbReference>
<feature type="active site" description="Charge relay system" evidence="4">
    <location>
        <position position="156"/>
    </location>
</feature>
<dbReference type="Gene3D" id="2.60.120.560">
    <property type="entry name" value="Exo-inulinase, domain 1"/>
    <property type="match status" value="1"/>
</dbReference>
<feature type="chain" id="PRO_5023065363" evidence="6">
    <location>
        <begin position="28"/>
        <end position="1493"/>
    </location>
</feature>
<dbReference type="CDD" id="cd23451">
    <property type="entry name" value="beta-trefoil_Ricin_laminarinase"/>
    <property type="match status" value="1"/>
</dbReference>
<dbReference type="Pfam" id="PF00082">
    <property type="entry name" value="Peptidase_S8"/>
    <property type="match status" value="2"/>
</dbReference>
<dbReference type="PANTHER" id="PTHR40469:SF2">
    <property type="entry name" value="GALACTOSE-BINDING DOMAIN-LIKE SUPERFAMILY PROTEIN"/>
    <property type="match status" value="1"/>
</dbReference>